<accession>A0ABR2QYF8</accession>
<reference evidence="2 3" key="1">
    <citation type="journal article" date="2024" name="G3 (Bethesda)">
        <title>Genome assembly of Hibiscus sabdariffa L. provides insights into metabolisms of medicinal natural products.</title>
        <authorList>
            <person name="Kim T."/>
        </authorList>
    </citation>
    <scope>NUCLEOTIDE SEQUENCE [LARGE SCALE GENOMIC DNA]</scope>
    <source>
        <strain evidence="2">TK-2024</strain>
        <tissue evidence="2">Old leaves</tissue>
    </source>
</reference>
<dbReference type="InterPro" id="IPR002156">
    <property type="entry name" value="RNaseH_domain"/>
</dbReference>
<sequence>MISSLQVTVSLYLISTRIVLSGLPTLRMLSLLSWLFYSPGLTRSNDKRRCVTAELRSIFVGLQLVWSMGISRLQVQSDSSIVVHLVLDPMAATSSSPLVRVISLFSNRNWSIVFTWVPRE</sequence>
<proteinExistence type="predicted"/>
<protein>
    <recommendedName>
        <fullName evidence="1">RNase H type-1 domain-containing protein</fullName>
    </recommendedName>
</protein>
<dbReference type="Pfam" id="PF13456">
    <property type="entry name" value="RVT_3"/>
    <property type="match status" value="1"/>
</dbReference>
<dbReference type="Proteomes" id="UP001396334">
    <property type="component" value="Unassembled WGS sequence"/>
</dbReference>
<dbReference type="SUPFAM" id="SSF53098">
    <property type="entry name" value="Ribonuclease H-like"/>
    <property type="match status" value="1"/>
</dbReference>
<evidence type="ECO:0000313" key="3">
    <source>
        <dbReference type="Proteomes" id="UP001396334"/>
    </source>
</evidence>
<organism evidence="2 3">
    <name type="scientific">Hibiscus sabdariffa</name>
    <name type="common">roselle</name>
    <dbReference type="NCBI Taxonomy" id="183260"/>
    <lineage>
        <taxon>Eukaryota</taxon>
        <taxon>Viridiplantae</taxon>
        <taxon>Streptophyta</taxon>
        <taxon>Embryophyta</taxon>
        <taxon>Tracheophyta</taxon>
        <taxon>Spermatophyta</taxon>
        <taxon>Magnoliopsida</taxon>
        <taxon>eudicotyledons</taxon>
        <taxon>Gunneridae</taxon>
        <taxon>Pentapetalae</taxon>
        <taxon>rosids</taxon>
        <taxon>malvids</taxon>
        <taxon>Malvales</taxon>
        <taxon>Malvaceae</taxon>
        <taxon>Malvoideae</taxon>
        <taxon>Hibiscus</taxon>
    </lineage>
</organism>
<name>A0ABR2QYF8_9ROSI</name>
<feature type="domain" description="RNase H type-1" evidence="1">
    <location>
        <begin position="48"/>
        <end position="120"/>
    </location>
</feature>
<comment type="caution">
    <text evidence="2">The sequence shown here is derived from an EMBL/GenBank/DDBJ whole genome shotgun (WGS) entry which is preliminary data.</text>
</comment>
<dbReference type="InterPro" id="IPR044730">
    <property type="entry name" value="RNase_H-like_dom_plant"/>
</dbReference>
<dbReference type="CDD" id="cd06222">
    <property type="entry name" value="RNase_H_like"/>
    <property type="match status" value="1"/>
</dbReference>
<dbReference type="InterPro" id="IPR012337">
    <property type="entry name" value="RNaseH-like_sf"/>
</dbReference>
<keyword evidence="3" id="KW-1185">Reference proteome</keyword>
<dbReference type="Gene3D" id="3.30.420.10">
    <property type="entry name" value="Ribonuclease H-like superfamily/Ribonuclease H"/>
    <property type="match status" value="1"/>
</dbReference>
<evidence type="ECO:0000313" key="2">
    <source>
        <dbReference type="EMBL" id="KAK9005585.1"/>
    </source>
</evidence>
<dbReference type="EMBL" id="JBBPBN010000030">
    <property type="protein sequence ID" value="KAK9005585.1"/>
    <property type="molecule type" value="Genomic_DNA"/>
</dbReference>
<dbReference type="InterPro" id="IPR036397">
    <property type="entry name" value="RNaseH_sf"/>
</dbReference>
<gene>
    <name evidence="2" type="ORF">V6N11_043013</name>
</gene>
<evidence type="ECO:0000259" key="1">
    <source>
        <dbReference type="Pfam" id="PF13456"/>
    </source>
</evidence>